<dbReference type="InterPro" id="IPR013289">
    <property type="entry name" value="CBFA2T1/2/3"/>
</dbReference>
<protein>
    <submittedName>
        <fullName evidence="2">Uncharacterized protein</fullName>
    </submittedName>
</protein>
<accession>A0A212DBT3</accession>
<dbReference type="PANTHER" id="PTHR10379:SF6">
    <property type="entry name" value="PROTEIN CBFA2T3"/>
    <property type="match status" value="1"/>
</dbReference>
<evidence type="ECO:0000313" key="3">
    <source>
        <dbReference type="Proteomes" id="UP000242450"/>
    </source>
</evidence>
<gene>
    <name evidence="2" type="ORF">Celaphus_00004054</name>
</gene>
<keyword evidence="3" id="KW-1185">Reference proteome</keyword>
<comment type="caution">
    <text evidence="2">The sequence shown here is derived from an EMBL/GenBank/DDBJ whole genome shotgun (WGS) entry which is preliminary data.</text>
</comment>
<dbReference type="AlphaFoldDB" id="A0A212DBT3"/>
<dbReference type="GO" id="GO:0005634">
    <property type="term" value="C:nucleus"/>
    <property type="evidence" value="ECO:0007669"/>
    <property type="project" value="TreeGrafter"/>
</dbReference>
<organism evidence="2 3">
    <name type="scientific">Cervus elaphus hippelaphus</name>
    <name type="common">European red deer</name>
    <dbReference type="NCBI Taxonomy" id="46360"/>
    <lineage>
        <taxon>Eukaryota</taxon>
        <taxon>Metazoa</taxon>
        <taxon>Chordata</taxon>
        <taxon>Craniata</taxon>
        <taxon>Vertebrata</taxon>
        <taxon>Euteleostomi</taxon>
        <taxon>Mammalia</taxon>
        <taxon>Eutheria</taxon>
        <taxon>Laurasiatheria</taxon>
        <taxon>Artiodactyla</taxon>
        <taxon>Ruminantia</taxon>
        <taxon>Pecora</taxon>
        <taxon>Cervidae</taxon>
        <taxon>Cervinae</taxon>
        <taxon>Cervus</taxon>
    </lineage>
</organism>
<name>A0A212DBT3_CEREH</name>
<dbReference type="EMBL" id="MKHE01000004">
    <property type="protein sequence ID" value="OWK15689.1"/>
    <property type="molecule type" value="Genomic_DNA"/>
</dbReference>
<dbReference type="PANTHER" id="PTHR10379">
    <property type="entry name" value="MTG8 ETO EIGHT TWENTY ONE PROTEIN"/>
    <property type="match status" value="1"/>
</dbReference>
<evidence type="ECO:0000313" key="2">
    <source>
        <dbReference type="EMBL" id="OWK15689.1"/>
    </source>
</evidence>
<dbReference type="OrthoDB" id="9428837at2759"/>
<proteinExistence type="predicted"/>
<dbReference type="GO" id="GO:0003714">
    <property type="term" value="F:transcription corepressor activity"/>
    <property type="evidence" value="ECO:0007669"/>
    <property type="project" value="InterPro"/>
</dbReference>
<feature type="compositionally biased region" description="Pro residues" evidence="1">
    <location>
        <begin position="89"/>
        <end position="100"/>
    </location>
</feature>
<evidence type="ECO:0000256" key="1">
    <source>
        <dbReference type="SAM" id="MobiDB-lite"/>
    </source>
</evidence>
<dbReference type="Proteomes" id="UP000242450">
    <property type="component" value="Chromosome 4"/>
</dbReference>
<reference evidence="2 3" key="1">
    <citation type="journal article" date="2018" name="Mol. Genet. Genomics">
        <title>The red deer Cervus elaphus genome CerEla1.0: sequencing, annotating, genes, and chromosomes.</title>
        <authorList>
            <person name="Bana N.A."/>
            <person name="Nyiri A."/>
            <person name="Nagy J."/>
            <person name="Frank K."/>
            <person name="Nagy T."/>
            <person name="Steger V."/>
            <person name="Schiller M."/>
            <person name="Lakatos P."/>
            <person name="Sugar L."/>
            <person name="Horn P."/>
            <person name="Barta E."/>
            <person name="Orosz L."/>
        </authorList>
    </citation>
    <scope>NUCLEOTIDE SEQUENCE [LARGE SCALE GENOMIC DNA]</scope>
    <source>
        <strain evidence="2">Hungarian</strain>
    </source>
</reference>
<feature type="region of interest" description="Disordered" evidence="1">
    <location>
        <begin position="58"/>
        <end position="120"/>
    </location>
</feature>
<sequence>MPATCEHTWGFSVAGCGQSVPHLGSSCLGPRPGSRWAWTVPIPPPLGLTHLLSVSFSRPSTPVASTADRKEKATAMPDSPAEVKTQPRATPPSMPPPPPVASQGATRHPSFTPHTSFGPK</sequence>